<dbReference type="Proteomes" id="UP000228934">
    <property type="component" value="Unassembled WGS sequence"/>
</dbReference>
<keyword evidence="1" id="KW-1133">Transmembrane helix</keyword>
<evidence type="ECO:0000313" key="4">
    <source>
        <dbReference type="Proteomes" id="UP000228934"/>
    </source>
</evidence>
<reference evidence="4" key="1">
    <citation type="journal article" date="2017" name="Nat. Commun.">
        <title>The North American bullfrog draft genome provides insight into hormonal regulation of long noncoding RNA.</title>
        <authorList>
            <person name="Hammond S.A."/>
            <person name="Warren R.L."/>
            <person name="Vandervalk B.P."/>
            <person name="Kucuk E."/>
            <person name="Khan H."/>
            <person name="Gibb E.A."/>
            <person name="Pandoh P."/>
            <person name="Kirk H."/>
            <person name="Zhao Y."/>
            <person name="Jones M."/>
            <person name="Mungall A.J."/>
            <person name="Coope R."/>
            <person name="Pleasance S."/>
            <person name="Moore R.A."/>
            <person name="Holt R.A."/>
            <person name="Round J.M."/>
            <person name="Ohora S."/>
            <person name="Walle B.V."/>
            <person name="Veldhoen N."/>
            <person name="Helbing C.C."/>
            <person name="Birol I."/>
        </authorList>
    </citation>
    <scope>NUCLEOTIDE SEQUENCE [LARGE SCALE GENOMIC DNA]</scope>
</reference>
<evidence type="ECO:0000256" key="2">
    <source>
        <dbReference type="SAM" id="SignalP"/>
    </source>
</evidence>
<keyword evidence="4" id="KW-1185">Reference proteome</keyword>
<keyword evidence="1" id="KW-0472">Membrane</keyword>
<dbReference type="EMBL" id="KV986100">
    <property type="protein sequence ID" value="PIO14860.1"/>
    <property type="molecule type" value="Genomic_DNA"/>
</dbReference>
<feature type="signal peptide" evidence="2">
    <location>
        <begin position="1"/>
        <end position="19"/>
    </location>
</feature>
<organism evidence="3 4">
    <name type="scientific">Aquarana catesbeiana</name>
    <name type="common">American bullfrog</name>
    <name type="synonym">Rana catesbeiana</name>
    <dbReference type="NCBI Taxonomy" id="8400"/>
    <lineage>
        <taxon>Eukaryota</taxon>
        <taxon>Metazoa</taxon>
        <taxon>Chordata</taxon>
        <taxon>Craniata</taxon>
        <taxon>Vertebrata</taxon>
        <taxon>Euteleostomi</taxon>
        <taxon>Amphibia</taxon>
        <taxon>Batrachia</taxon>
        <taxon>Anura</taxon>
        <taxon>Neobatrachia</taxon>
        <taxon>Ranoidea</taxon>
        <taxon>Ranidae</taxon>
        <taxon>Aquarana</taxon>
    </lineage>
</organism>
<evidence type="ECO:0000313" key="3">
    <source>
        <dbReference type="EMBL" id="PIO14860.1"/>
    </source>
</evidence>
<name>A0A2G9QH00_AQUCT</name>
<dbReference type="AlphaFoldDB" id="A0A2G9QH00"/>
<feature type="chain" id="PRO_5013775796" evidence="2">
    <location>
        <begin position="20"/>
        <end position="71"/>
    </location>
</feature>
<keyword evidence="1" id="KW-0812">Transmembrane</keyword>
<sequence length="71" mass="8048">MSFLLFFSFTWMFSKVGKSMNFLSVSNSFACYILVTTLEDSRWGLLVGYFLFSLSILGLALYSPDVLTIPI</sequence>
<keyword evidence="2" id="KW-0732">Signal</keyword>
<protein>
    <submittedName>
        <fullName evidence="3">Uncharacterized protein</fullName>
    </submittedName>
</protein>
<gene>
    <name evidence="3" type="ORF">AB205_0194710</name>
</gene>
<accession>A0A2G9QH00</accession>
<evidence type="ECO:0000256" key="1">
    <source>
        <dbReference type="SAM" id="Phobius"/>
    </source>
</evidence>
<feature type="transmembrane region" description="Helical" evidence="1">
    <location>
        <begin position="43"/>
        <end position="62"/>
    </location>
</feature>
<proteinExistence type="predicted"/>